<dbReference type="RefSeq" id="WP_190043175.1">
    <property type="nucleotide sequence ID" value="NZ_BNBE01000002.1"/>
</dbReference>
<reference evidence="1" key="2">
    <citation type="submission" date="2020-09" db="EMBL/GenBank/DDBJ databases">
        <authorList>
            <person name="Sun Q."/>
            <person name="Ohkuma M."/>
        </authorList>
    </citation>
    <scope>NUCLEOTIDE SEQUENCE</scope>
    <source>
        <strain evidence="1">JCM 4122</strain>
    </source>
</reference>
<evidence type="ECO:0000313" key="2">
    <source>
        <dbReference type="Proteomes" id="UP000632849"/>
    </source>
</evidence>
<evidence type="ECO:0000313" key="1">
    <source>
        <dbReference type="EMBL" id="GHG12574.1"/>
    </source>
</evidence>
<organism evidence="1 2">
    <name type="scientific">Streptomyces filamentosus</name>
    <name type="common">Streptomyces roseosporus</name>
    <dbReference type="NCBI Taxonomy" id="67294"/>
    <lineage>
        <taxon>Bacteria</taxon>
        <taxon>Bacillati</taxon>
        <taxon>Actinomycetota</taxon>
        <taxon>Actinomycetes</taxon>
        <taxon>Kitasatosporales</taxon>
        <taxon>Streptomycetaceae</taxon>
        <taxon>Streptomyces</taxon>
    </lineage>
</organism>
<comment type="caution">
    <text evidence="1">The sequence shown here is derived from an EMBL/GenBank/DDBJ whole genome shotgun (WGS) entry which is preliminary data.</text>
</comment>
<name>A0A919BSW8_STRFL</name>
<proteinExistence type="predicted"/>
<protein>
    <submittedName>
        <fullName evidence="1">Uncharacterized protein</fullName>
    </submittedName>
</protein>
<gene>
    <name evidence="1" type="ORF">GCM10017667_52550</name>
</gene>
<dbReference type="Proteomes" id="UP000632849">
    <property type="component" value="Unassembled WGS sequence"/>
</dbReference>
<dbReference type="AlphaFoldDB" id="A0A919BSW8"/>
<accession>A0A919BSW8</accession>
<reference evidence="1" key="1">
    <citation type="journal article" date="2014" name="Int. J. Syst. Evol. Microbiol.">
        <title>Complete genome sequence of Corynebacterium casei LMG S-19264T (=DSM 44701T), isolated from a smear-ripened cheese.</title>
        <authorList>
            <consortium name="US DOE Joint Genome Institute (JGI-PGF)"/>
            <person name="Walter F."/>
            <person name="Albersmeier A."/>
            <person name="Kalinowski J."/>
            <person name="Ruckert C."/>
        </authorList>
    </citation>
    <scope>NUCLEOTIDE SEQUENCE</scope>
    <source>
        <strain evidence="1">JCM 4122</strain>
    </source>
</reference>
<keyword evidence="2" id="KW-1185">Reference proteome</keyword>
<sequence length="125" mass="13872">MPTSIDTAVHFHPQGTPGTLCNKHNRQLLAVNTCQVARLQGYDDTISTEEIEACFRVVKGERYRYRPQPATYEAVRSGLKAPLTVADRADDIKDRVFTAVDQGHPVLVSDEDGNEFYLIAIPATP</sequence>
<dbReference type="EMBL" id="BNBE01000002">
    <property type="protein sequence ID" value="GHG12574.1"/>
    <property type="molecule type" value="Genomic_DNA"/>
</dbReference>